<dbReference type="InterPro" id="IPR053864">
    <property type="entry name" value="DUF6933"/>
</dbReference>
<organism evidence="2 3">
    <name type="scientific">Robbsia betulipollinis</name>
    <dbReference type="NCBI Taxonomy" id="2981849"/>
    <lineage>
        <taxon>Bacteria</taxon>
        <taxon>Pseudomonadati</taxon>
        <taxon>Pseudomonadota</taxon>
        <taxon>Betaproteobacteria</taxon>
        <taxon>Burkholderiales</taxon>
        <taxon>Burkholderiaceae</taxon>
        <taxon>Robbsia</taxon>
    </lineage>
</organism>
<sequence>MLRFYCTKKLLDRIGERPATEVSGISGKNLSNWYTTILFLKPQIALLVNECTLLPLLMPLAPEKTLATRFPAHLAEILSLHGWRPDRIESELRQLDGHQFLKTANRSVLGIMNEFAFSAEVYKHHHRSDDTQRIALALAEIVFKPIQYQSPSQLLAVIEAHGSNLH</sequence>
<evidence type="ECO:0000313" key="3">
    <source>
        <dbReference type="Proteomes" id="UP001082899"/>
    </source>
</evidence>
<dbReference type="EMBL" id="JAPMXC010000014">
    <property type="protein sequence ID" value="MCY0389878.1"/>
    <property type="molecule type" value="Genomic_DNA"/>
</dbReference>
<feature type="domain" description="DUF6933" evidence="1">
    <location>
        <begin position="4"/>
        <end position="153"/>
    </location>
</feature>
<dbReference type="Proteomes" id="UP001082899">
    <property type="component" value="Unassembled WGS sequence"/>
</dbReference>
<dbReference type="RefSeq" id="WP_267849829.1">
    <property type="nucleotide sequence ID" value="NZ_JAPMXC010000014.1"/>
</dbReference>
<protein>
    <recommendedName>
        <fullName evidence="1">DUF6933 domain-containing protein</fullName>
    </recommendedName>
</protein>
<dbReference type="Pfam" id="PF22016">
    <property type="entry name" value="DUF6933"/>
    <property type="match status" value="1"/>
</dbReference>
<comment type="caution">
    <text evidence="2">The sequence shown here is derived from an EMBL/GenBank/DDBJ whole genome shotgun (WGS) entry which is preliminary data.</text>
</comment>
<accession>A0ABT3ZTI6</accession>
<proteinExistence type="predicted"/>
<name>A0ABT3ZTI6_9BURK</name>
<keyword evidence="3" id="KW-1185">Reference proteome</keyword>
<evidence type="ECO:0000313" key="2">
    <source>
        <dbReference type="EMBL" id="MCY0389878.1"/>
    </source>
</evidence>
<reference evidence="2" key="1">
    <citation type="submission" date="2022-11" db="EMBL/GenBank/DDBJ databases">
        <title>Robbsia betulipollinis sp. nov., isolated from pollen of birch (Betula pendula).</title>
        <authorList>
            <person name="Shi H."/>
            <person name="Ambika Manirajan B."/>
            <person name="Ratering S."/>
            <person name="Geissler-Plaum R."/>
            <person name="Schnell S."/>
        </authorList>
    </citation>
    <scope>NUCLEOTIDE SEQUENCE</scope>
    <source>
        <strain evidence="2">Bb-Pol-6</strain>
    </source>
</reference>
<evidence type="ECO:0000259" key="1">
    <source>
        <dbReference type="Pfam" id="PF22016"/>
    </source>
</evidence>
<gene>
    <name evidence="2" type="ORF">OVY01_22320</name>
</gene>